<accession>F8EVV8</accession>
<proteinExistence type="inferred from homology"/>
<dbReference type="KEGG" id="zmp:Zymop_0533"/>
<dbReference type="Proteomes" id="UP000000491">
    <property type="component" value="Chromosome"/>
</dbReference>
<dbReference type="InterPro" id="IPR003783">
    <property type="entry name" value="Regulatory_RecX"/>
</dbReference>
<dbReference type="eggNOG" id="COG2137">
    <property type="taxonomic scope" value="Bacteria"/>
</dbReference>
<organism evidence="6 7">
    <name type="scientific">Zymomonas mobilis subsp. pomaceae (strain ATCC 29192 / DSM 22645 / JCM 10191 / CCUG 17912 / NBRC 13757 / NCIMB 11200 / NRRL B-4491 / Barker I)</name>
    <dbReference type="NCBI Taxonomy" id="579138"/>
    <lineage>
        <taxon>Bacteria</taxon>
        <taxon>Pseudomonadati</taxon>
        <taxon>Pseudomonadota</taxon>
        <taxon>Alphaproteobacteria</taxon>
        <taxon>Sphingomonadales</taxon>
        <taxon>Zymomonadaceae</taxon>
        <taxon>Zymomonas</taxon>
    </lineage>
</organism>
<gene>
    <name evidence="6" type="ordered locus">Zymop_0533</name>
</gene>
<dbReference type="PANTHER" id="PTHR33602:SF1">
    <property type="entry name" value="REGULATORY PROTEIN RECX FAMILY PROTEIN"/>
    <property type="match status" value="1"/>
</dbReference>
<evidence type="ECO:0000256" key="4">
    <source>
        <dbReference type="ARBA" id="ARBA00022490"/>
    </source>
</evidence>
<dbReference type="InterPro" id="IPR036388">
    <property type="entry name" value="WH-like_DNA-bd_sf"/>
</dbReference>
<dbReference type="AlphaFoldDB" id="F8EVV8"/>
<evidence type="ECO:0000313" key="6">
    <source>
        <dbReference type="EMBL" id="AEI37435.1"/>
    </source>
</evidence>
<dbReference type="GO" id="GO:0005737">
    <property type="term" value="C:cytoplasm"/>
    <property type="evidence" value="ECO:0007669"/>
    <property type="project" value="UniProtKB-SubCell"/>
</dbReference>
<dbReference type="EMBL" id="CP002865">
    <property type="protein sequence ID" value="AEI37435.1"/>
    <property type="molecule type" value="Genomic_DNA"/>
</dbReference>
<protein>
    <recommendedName>
        <fullName evidence="3">Regulatory protein RecX</fullName>
    </recommendedName>
</protein>
<evidence type="ECO:0000256" key="1">
    <source>
        <dbReference type="ARBA" id="ARBA00004496"/>
    </source>
</evidence>
<dbReference type="InterPro" id="IPR053924">
    <property type="entry name" value="RecX_HTH_2nd"/>
</dbReference>
<dbReference type="Pfam" id="PF02631">
    <property type="entry name" value="RecX_HTH2"/>
    <property type="match status" value="1"/>
</dbReference>
<evidence type="ECO:0000256" key="3">
    <source>
        <dbReference type="ARBA" id="ARBA00018111"/>
    </source>
</evidence>
<name>F8EVV8_ZYMMT</name>
<comment type="similarity">
    <text evidence="2">Belongs to the RecX family.</text>
</comment>
<comment type="subcellular location">
    <subcellularLocation>
        <location evidence="1">Cytoplasm</location>
    </subcellularLocation>
</comment>
<dbReference type="STRING" id="579138.Zymop_0533"/>
<evidence type="ECO:0000259" key="5">
    <source>
        <dbReference type="Pfam" id="PF02631"/>
    </source>
</evidence>
<dbReference type="GO" id="GO:0006282">
    <property type="term" value="P:regulation of DNA repair"/>
    <property type="evidence" value="ECO:0007669"/>
    <property type="project" value="InterPro"/>
</dbReference>
<evidence type="ECO:0000256" key="2">
    <source>
        <dbReference type="ARBA" id="ARBA00009695"/>
    </source>
</evidence>
<dbReference type="Gene3D" id="1.10.10.10">
    <property type="entry name" value="Winged helix-like DNA-binding domain superfamily/Winged helix DNA-binding domain"/>
    <property type="match status" value="1"/>
</dbReference>
<dbReference type="PANTHER" id="PTHR33602">
    <property type="entry name" value="REGULATORY PROTEIN RECX FAMILY PROTEIN"/>
    <property type="match status" value="1"/>
</dbReference>
<sequence length="186" mass="21324">MTETQAVPQNLKNKQPKPLDEILLQQLALYYVGRYATSSKKLSDYLKRKINQSGWIGKKAPNIEAIILHCTNLGYINDPLFAEMKLSALMRRGYGMRRIKASLKIAGIDEKIIASLTEKNELSDSDHFLETAISYAQKRRLGPFYLKDDRDDIKVKRRHFAAMIRAGHSEDVIAKVFKIDIHEAEF</sequence>
<feature type="domain" description="RecX second three-helical" evidence="5">
    <location>
        <begin position="77"/>
        <end position="114"/>
    </location>
</feature>
<dbReference type="HOGENOM" id="CLU_090972_3_0_5"/>
<dbReference type="PATRIC" id="fig|579138.3.peg.562"/>
<keyword evidence="4" id="KW-0963">Cytoplasm</keyword>
<reference evidence="6 7" key="1">
    <citation type="journal article" date="2011" name="J. Bacteriol.">
        <title>Genome sequence of the ethanol-producing Zymomonas mobilis subsp. pomaceae lectotype strain ATCC 29192.</title>
        <authorList>
            <person name="Kouvelis V.N."/>
            <person name="Davenport K.W."/>
            <person name="Brettin T.S."/>
            <person name="Bruce D."/>
            <person name="Detter C."/>
            <person name="Han C.S."/>
            <person name="Nolan M."/>
            <person name="Tapia R."/>
            <person name="Damoulaki A."/>
            <person name="Kyrpides N.C."/>
            <person name="Typas M.A."/>
            <person name="Pappas K.M."/>
        </authorList>
    </citation>
    <scope>NUCLEOTIDE SEQUENCE [LARGE SCALE GENOMIC DNA]</scope>
    <source>
        <strain evidence="7">ATCC 29192 / DSM 22645 / JCM 10191 / CCUG 17912 / NBRC 13757 / NCIMB 11200 / NRRL B-4491 / Barker I</strain>
    </source>
</reference>
<evidence type="ECO:0000313" key="7">
    <source>
        <dbReference type="Proteomes" id="UP000000491"/>
    </source>
</evidence>